<dbReference type="SUPFAM" id="SSF51556">
    <property type="entry name" value="Metallo-dependent hydrolases"/>
    <property type="match status" value="1"/>
</dbReference>
<dbReference type="InterPro" id="IPR051781">
    <property type="entry name" value="Metallo-dep_Hydrolase"/>
</dbReference>
<evidence type="ECO:0000313" key="2">
    <source>
        <dbReference type="EMBL" id="MEV0973028.1"/>
    </source>
</evidence>
<dbReference type="PANTHER" id="PTHR43135:SF3">
    <property type="entry name" value="ALPHA-D-RIBOSE 1-METHYLPHOSPHONATE 5-TRIPHOSPHATE DIPHOSPHATASE"/>
    <property type="match status" value="1"/>
</dbReference>
<organism evidence="2 3">
    <name type="scientific">Microtetraspora glauca</name>
    <dbReference type="NCBI Taxonomy" id="1996"/>
    <lineage>
        <taxon>Bacteria</taxon>
        <taxon>Bacillati</taxon>
        <taxon>Actinomycetota</taxon>
        <taxon>Actinomycetes</taxon>
        <taxon>Streptosporangiales</taxon>
        <taxon>Streptosporangiaceae</taxon>
        <taxon>Microtetraspora</taxon>
    </lineage>
</organism>
<dbReference type="EMBL" id="JBFALK010000019">
    <property type="protein sequence ID" value="MEV0973028.1"/>
    <property type="molecule type" value="Genomic_DNA"/>
</dbReference>
<dbReference type="InterPro" id="IPR006680">
    <property type="entry name" value="Amidohydro-rel"/>
</dbReference>
<dbReference type="RefSeq" id="WP_061261458.1">
    <property type="nucleotide sequence ID" value="NZ_JBFALK010000019.1"/>
</dbReference>
<keyword evidence="3" id="KW-1185">Reference proteome</keyword>
<dbReference type="SUPFAM" id="SSF51338">
    <property type="entry name" value="Composite domain of metallo-dependent hydrolases"/>
    <property type="match status" value="1"/>
</dbReference>
<dbReference type="Gene3D" id="2.30.40.10">
    <property type="entry name" value="Urease, subunit C, domain 1"/>
    <property type="match status" value="1"/>
</dbReference>
<dbReference type="InterPro" id="IPR032466">
    <property type="entry name" value="Metal_Hydrolase"/>
</dbReference>
<name>A0ABV3GN38_MICGL</name>
<reference evidence="2 3" key="1">
    <citation type="submission" date="2024-06" db="EMBL/GenBank/DDBJ databases">
        <title>The Natural Products Discovery Center: Release of the First 8490 Sequenced Strains for Exploring Actinobacteria Biosynthetic Diversity.</title>
        <authorList>
            <person name="Kalkreuter E."/>
            <person name="Kautsar S.A."/>
            <person name="Yang D."/>
            <person name="Bader C.D."/>
            <person name="Teijaro C.N."/>
            <person name="Fluegel L."/>
            <person name="Davis C.M."/>
            <person name="Simpson J.R."/>
            <person name="Lauterbach L."/>
            <person name="Steele A.D."/>
            <person name="Gui C."/>
            <person name="Meng S."/>
            <person name="Li G."/>
            <person name="Viehrig K."/>
            <person name="Ye F."/>
            <person name="Su P."/>
            <person name="Kiefer A.F."/>
            <person name="Nichols A."/>
            <person name="Cepeda A.J."/>
            <person name="Yan W."/>
            <person name="Fan B."/>
            <person name="Jiang Y."/>
            <person name="Adhikari A."/>
            <person name="Zheng C.-J."/>
            <person name="Schuster L."/>
            <person name="Cowan T.M."/>
            <person name="Smanski M.J."/>
            <person name="Chevrette M.G."/>
            <person name="De Carvalho L.P.S."/>
            <person name="Shen B."/>
        </authorList>
    </citation>
    <scope>NUCLEOTIDE SEQUENCE [LARGE SCALE GENOMIC DNA]</scope>
    <source>
        <strain evidence="2 3">NPDC050100</strain>
    </source>
</reference>
<accession>A0ABV3GN38</accession>
<evidence type="ECO:0000259" key="1">
    <source>
        <dbReference type="Pfam" id="PF01979"/>
    </source>
</evidence>
<feature type="domain" description="Amidohydrolase-related" evidence="1">
    <location>
        <begin position="62"/>
        <end position="394"/>
    </location>
</feature>
<dbReference type="Proteomes" id="UP001551675">
    <property type="component" value="Unassembled WGS sequence"/>
</dbReference>
<dbReference type="InterPro" id="IPR011059">
    <property type="entry name" value="Metal-dep_hydrolase_composite"/>
</dbReference>
<evidence type="ECO:0000313" key="3">
    <source>
        <dbReference type="Proteomes" id="UP001551675"/>
    </source>
</evidence>
<dbReference type="PANTHER" id="PTHR43135">
    <property type="entry name" value="ALPHA-D-RIBOSE 1-METHYLPHOSPHONATE 5-TRIPHOSPHATE DIPHOSPHATASE"/>
    <property type="match status" value="1"/>
</dbReference>
<proteinExistence type="predicted"/>
<dbReference type="Pfam" id="PF01979">
    <property type="entry name" value="Amidohydro_1"/>
    <property type="match status" value="1"/>
</dbReference>
<dbReference type="Gene3D" id="3.20.20.140">
    <property type="entry name" value="Metal-dependent hydrolases"/>
    <property type="match status" value="1"/>
</dbReference>
<sequence>MNRLRNELVVYAGRLRVDPWARDLGPAWLLIRDGRFEEIAPGRTRPAEWPDARPALDLGRAVVLPGLVDSHVHLTESGDGTGEDVAAARTDSERVELGVENARTALRAGITTVADCGGPPEAVFAVRARTAALPDCARTLVAAAPITTPRGHTWRFGGEARDAAAVRELAERFALAGADFIKVMASGGGTPGAPAWEPSFPEESLRVAVETAAALGRPLKVHCLSAGSMRTAVAAGVTLIEHGKFRTAGEDGGGFDPAVAHLLAEAGAVICPTLSVGHHVLAAPPDVSGDAGTLWRRRHPHDLDDFRRLVESGVRMVSGTDAGWRFTPFHALPGELRLMAGAGMTNREALAAATTGAAAALGMGDRIGRIAPGYQADFIAADADPVDDLTALDRLHAVARDGHVIR</sequence>
<comment type="caution">
    <text evidence="2">The sequence shown here is derived from an EMBL/GenBank/DDBJ whole genome shotgun (WGS) entry which is preliminary data.</text>
</comment>
<protein>
    <submittedName>
        <fullName evidence="2">Amidohydrolase family protein</fullName>
    </submittedName>
</protein>
<gene>
    <name evidence="2" type="ORF">AB0I59_30860</name>
</gene>